<dbReference type="AlphaFoldDB" id="A0A3P7FNF0"/>
<name>A0A3P7FNF0_WUCBA</name>
<evidence type="ECO:0000256" key="6">
    <source>
        <dbReference type="PIRNR" id="PIRNR016255"/>
    </source>
</evidence>
<evidence type="ECO:0000259" key="7">
    <source>
        <dbReference type="PROSITE" id="PS50250"/>
    </source>
</evidence>
<dbReference type="FunCoup" id="A0A3P7FNF0">
    <property type="interactions" value="2181"/>
</dbReference>
<dbReference type="HAMAP" id="MF_03004">
    <property type="entry name" value="eIF3e"/>
    <property type="match status" value="1"/>
</dbReference>
<evidence type="ECO:0000256" key="1">
    <source>
        <dbReference type="ARBA" id="ARBA00022490"/>
    </source>
</evidence>
<dbReference type="GO" id="GO:0001732">
    <property type="term" value="P:formation of cytoplasmic translation initiation complex"/>
    <property type="evidence" value="ECO:0007669"/>
    <property type="project" value="UniProtKB-UniRule"/>
</dbReference>
<comment type="similarity">
    <text evidence="5 6">Belongs to the eIF-3 subunit E family.</text>
</comment>
<sequence length="465" mass="54978">MAEYDLTKRMAPFFDLHLVIPLLEFIEPRSIYDHDSLIKVHRRVLLKTNMIDSVIETYPEGEVPKELEQRKIEILSQREKLKVKVDPVVEILESEPVKAMMDSRELTNNRILEYVTANHGLTEEMLDSLFRYAKFQYECGNYSAASLCLDYYRNIVPQQNPNYLSALYGKLASEILLQEWTHAKDDLTKLRTYIDFNPFDTELESVQQRAWLMHWALFVYFNYPKGRDEIVEMYLNQQPYLNTIQIACPHLLRYLAVAVVTSKTKQKNSLKDLIKVIDIERHNYEDPVTDFLTCLYIKYDFDEAQKKLRKCEDVLSNDFFLTACLEDFRESARLLIFEMFCRIHQCISIQMLAERLNMQQVEAERWIVDLIRTYRIDGAKIDSKLGQVCLSTLLEITFRRALLLFKIVLGYRHESWYKVVMGAKTTSVHEQVMENTKRLTFRAQQIALQLEKMKLDKKVCIFDFI</sequence>
<evidence type="ECO:0000256" key="5">
    <source>
        <dbReference type="HAMAP-Rule" id="MF_03004"/>
    </source>
</evidence>
<dbReference type="GO" id="GO:0033290">
    <property type="term" value="C:eukaryotic 48S preinitiation complex"/>
    <property type="evidence" value="ECO:0007669"/>
    <property type="project" value="UniProtKB-UniRule"/>
</dbReference>
<organism evidence="8 9">
    <name type="scientific">Wuchereria bancrofti</name>
    <dbReference type="NCBI Taxonomy" id="6293"/>
    <lineage>
        <taxon>Eukaryota</taxon>
        <taxon>Metazoa</taxon>
        <taxon>Ecdysozoa</taxon>
        <taxon>Nematoda</taxon>
        <taxon>Chromadorea</taxon>
        <taxon>Rhabditida</taxon>
        <taxon>Spirurina</taxon>
        <taxon>Spiruromorpha</taxon>
        <taxon>Filarioidea</taxon>
        <taxon>Onchocercidae</taxon>
        <taxon>Wuchereria</taxon>
    </lineage>
</organism>
<dbReference type="Pfam" id="PF09440">
    <property type="entry name" value="eIF3_N"/>
    <property type="match status" value="1"/>
</dbReference>
<keyword evidence="2 5" id="KW-0396">Initiation factor</keyword>
<dbReference type="InterPro" id="IPR036390">
    <property type="entry name" value="WH_DNA-bd_sf"/>
</dbReference>
<dbReference type="PANTHER" id="PTHR10317">
    <property type="entry name" value="EUKARYOTIC TRANSLATION INITIATION FACTOR 3 SUBUNIT E"/>
    <property type="match status" value="1"/>
</dbReference>
<dbReference type="PIRSF" id="PIRSF016255">
    <property type="entry name" value="eIF3e_su6"/>
    <property type="match status" value="1"/>
</dbReference>
<keyword evidence="9" id="KW-1185">Reference proteome</keyword>
<dbReference type="SMART" id="SM01186">
    <property type="entry name" value="eIF3_N"/>
    <property type="match status" value="1"/>
</dbReference>
<dbReference type="Proteomes" id="UP000270924">
    <property type="component" value="Unassembled WGS sequence"/>
</dbReference>
<dbReference type="SMART" id="SM00088">
    <property type="entry name" value="PINT"/>
    <property type="match status" value="1"/>
</dbReference>
<accession>A0A3P7FNF0</accession>
<evidence type="ECO:0000256" key="3">
    <source>
        <dbReference type="ARBA" id="ARBA00022917"/>
    </source>
</evidence>
<reference evidence="8 9" key="1">
    <citation type="submission" date="2018-11" db="EMBL/GenBank/DDBJ databases">
        <authorList>
            <consortium name="Pathogen Informatics"/>
        </authorList>
    </citation>
    <scope>NUCLEOTIDE SEQUENCE [LARGE SCALE GENOMIC DNA]</scope>
</reference>
<dbReference type="Pfam" id="PF01399">
    <property type="entry name" value="PCI"/>
    <property type="match status" value="1"/>
</dbReference>
<evidence type="ECO:0000256" key="4">
    <source>
        <dbReference type="ARBA" id="ARBA00047068"/>
    </source>
</evidence>
<dbReference type="GO" id="GO:0071540">
    <property type="term" value="C:eukaryotic translation initiation factor 3 complex, eIF3e"/>
    <property type="evidence" value="ECO:0007669"/>
    <property type="project" value="UniProtKB-UniRule"/>
</dbReference>
<dbReference type="CDD" id="cd21378">
    <property type="entry name" value="eIF3E"/>
    <property type="match status" value="1"/>
</dbReference>
<comment type="function">
    <text evidence="5">Component of the eukaryotic translation initiation factor 3 (eIF-3) complex, which is involved in protein synthesis of a specialized repertoire of mRNAs and, together with other initiation factors, stimulates binding of mRNA and methionyl-tRNAi to the 40S ribosome. The eIF-3 complex specifically targets and initiates translation of a subset of mRNAs involved in cell proliferation.</text>
</comment>
<dbReference type="SUPFAM" id="SSF46785">
    <property type="entry name" value="Winged helix' DNA-binding domain"/>
    <property type="match status" value="1"/>
</dbReference>
<dbReference type="InterPro" id="IPR019010">
    <property type="entry name" value="eIF3e_N"/>
</dbReference>
<comment type="subcellular location">
    <subcellularLocation>
        <location evidence="5 6">Cytoplasm</location>
    </subcellularLocation>
</comment>
<dbReference type="InterPro" id="IPR000717">
    <property type="entry name" value="PCI_dom"/>
</dbReference>
<protein>
    <recommendedName>
        <fullName evidence="5 6">Eukaryotic translation initiation factor 3 subunit E</fullName>
        <shortName evidence="5">eIF3e</shortName>
    </recommendedName>
    <alternativeName>
        <fullName evidence="5">Eukaryotic translation initiation factor 3 subunit 6</fullName>
    </alternativeName>
</protein>
<dbReference type="EMBL" id="UYWW01002721">
    <property type="protein sequence ID" value="VDM12082.1"/>
    <property type="molecule type" value="Genomic_DNA"/>
</dbReference>
<keyword evidence="1 5" id="KW-0963">Cytoplasm</keyword>
<dbReference type="PROSITE" id="PS50250">
    <property type="entry name" value="PCI"/>
    <property type="match status" value="1"/>
</dbReference>
<evidence type="ECO:0000313" key="9">
    <source>
        <dbReference type="Proteomes" id="UP000270924"/>
    </source>
</evidence>
<comment type="subunit">
    <text evidence="4">Component of the eukaryotic translation initiation factor 3 (eIF-3) complex. The eIF-3 complex interacts with pix. Interacts with mxt.</text>
</comment>
<dbReference type="GO" id="GO:0016282">
    <property type="term" value="C:eukaryotic 43S preinitiation complex"/>
    <property type="evidence" value="ECO:0007669"/>
    <property type="project" value="UniProtKB-UniRule"/>
</dbReference>
<proteinExistence type="inferred from homology"/>
<dbReference type="InParanoid" id="A0A3P7FNF0"/>
<dbReference type="OMA" id="NCPWILR"/>
<evidence type="ECO:0000256" key="2">
    <source>
        <dbReference type="ARBA" id="ARBA00022540"/>
    </source>
</evidence>
<dbReference type="GO" id="GO:0003743">
    <property type="term" value="F:translation initiation factor activity"/>
    <property type="evidence" value="ECO:0007669"/>
    <property type="project" value="UniProtKB-UniRule"/>
</dbReference>
<gene>
    <name evidence="8" type="ORF">WBA_LOCUS5468</name>
</gene>
<evidence type="ECO:0000313" key="8">
    <source>
        <dbReference type="EMBL" id="VDM12082.1"/>
    </source>
</evidence>
<keyword evidence="3 5" id="KW-0648">Protein biosynthesis</keyword>
<feature type="domain" description="PCI" evidence="7">
    <location>
        <begin position="219"/>
        <end position="395"/>
    </location>
</feature>
<dbReference type="InterPro" id="IPR016650">
    <property type="entry name" value="eIF3e"/>
</dbReference>
<dbReference type="OrthoDB" id="417252at2759"/>